<organism evidence="1 2">
    <name type="scientific">Rubidibacter lacunae KORDI 51-2</name>
    <dbReference type="NCBI Taxonomy" id="582515"/>
    <lineage>
        <taxon>Bacteria</taxon>
        <taxon>Bacillati</taxon>
        <taxon>Cyanobacteriota</taxon>
        <taxon>Cyanophyceae</taxon>
        <taxon>Oscillatoriophycideae</taxon>
        <taxon>Chroococcales</taxon>
        <taxon>Aphanothecaceae</taxon>
        <taxon>Rubidibacter</taxon>
    </lineage>
</organism>
<keyword evidence="2" id="KW-1185">Reference proteome</keyword>
<comment type="caution">
    <text evidence="1">The sequence shown here is derived from an EMBL/GenBank/DDBJ whole genome shotgun (WGS) entry which is preliminary data.</text>
</comment>
<proteinExistence type="predicted"/>
<dbReference type="AlphaFoldDB" id="U5DHR4"/>
<sequence length="72" mass="7972">MVVADDSRYSSAAILRWFCSWFGGGLFFRASRPTAIAPSLLVEAQDGHEGFLRNVDGPDRLHALLTFGLFLK</sequence>
<evidence type="ECO:0000313" key="2">
    <source>
        <dbReference type="Proteomes" id="UP000016960"/>
    </source>
</evidence>
<protein>
    <submittedName>
        <fullName evidence="1">Uncharacterized protein</fullName>
    </submittedName>
</protein>
<evidence type="ECO:0000313" key="1">
    <source>
        <dbReference type="EMBL" id="ERN40144.1"/>
    </source>
</evidence>
<reference evidence="1 2" key="1">
    <citation type="submission" date="2013-05" db="EMBL/GenBank/DDBJ databases">
        <title>Draft genome sequence of Rubidibacter lacunae KORDI 51-2.</title>
        <authorList>
            <person name="Choi D.H."/>
            <person name="Noh J.H."/>
            <person name="Kwon K.-K."/>
            <person name="Lee J.-H."/>
            <person name="Ryu J.-Y."/>
        </authorList>
    </citation>
    <scope>NUCLEOTIDE SEQUENCE [LARGE SCALE GENOMIC DNA]</scope>
    <source>
        <strain evidence="1 2">KORDI 51-2</strain>
    </source>
</reference>
<name>U5DHR4_9CHRO</name>
<dbReference type="InParanoid" id="U5DHR4"/>
<dbReference type="EMBL" id="ASSJ01000081">
    <property type="protein sequence ID" value="ERN40144.1"/>
    <property type="molecule type" value="Genomic_DNA"/>
</dbReference>
<accession>U5DHR4</accession>
<dbReference type="Proteomes" id="UP000016960">
    <property type="component" value="Unassembled WGS sequence"/>
</dbReference>
<gene>
    <name evidence="1" type="ORF">KR51_00034340</name>
</gene>